<name>W4P7P3_9BACE</name>
<evidence type="ECO:0000313" key="2">
    <source>
        <dbReference type="Proteomes" id="UP000018861"/>
    </source>
</evidence>
<organism evidence="1 2">
    <name type="scientific">Bacteroides pyogenes JCM 6292</name>
    <dbReference type="NCBI Taxonomy" id="1235809"/>
    <lineage>
        <taxon>Bacteria</taxon>
        <taxon>Pseudomonadati</taxon>
        <taxon>Bacteroidota</taxon>
        <taxon>Bacteroidia</taxon>
        <taxon>Bacteroidales</taxon>
        <taxon>Bacteroidaceae</taxon>
        <taxon>Bacteroides</taxon>
    </lineage>
</organism>
<dbReference type="Proteomes" id="UP000018861">
    <property type="component" value="Unassembled WGS sequence"/>
</dbReference>
<accession>W4P7P3</accession>
<gene>
    <name evidence="1" type="ORF">JCM6292_2107</name>
</gene>
<reference evidence="1 2" key="1">
    <citation type="journal article" date="2014" name="Genome Announc.">
        <title>Draft Genome Sequences of Three Strains of Bacteroides pyogenes Isolated from a Cat and Swine.</title>
        <authorList>
            <person name="Sakamoto M."/>
            <person name="Oshima K."/>
            <person name="Suda W."/>
            <person name="Kitamura K."/>
            <person name="Iida T."/>
            <person name="Hattori M."/>
            <person name="Ohkuma M."/>
        </authorList>
    </citation>
    <scope>NUCLEOTIDE SEQUENCE [LARGE SCALE GENOMIC DNA]</scope>
    <source>
        <strain evidence="1 2">JCM 6292</strain>
    </source>
</reference>
<dbReference type="EMBL" id="BAIQ01000021">
    <property type="protein sequence ID" value="GAE15777.1"/>
    <property type="molecule type" value="Genomic_DNA"/>
</dbReference>
<protein>
    <submittedName>
        <fullName evidence="1">Uncharacterized protein</fullName>
    </submittedName>
</protein>
<comment type="caution">
    <text evidence="1">The sequence shown here is derived from an EMBL/GenBank/DDBJ whole genome shotgun (WGS) entry which is preliminary data.</text>
</comment>
<evidence type="ECO:0000313" key="1">
    <source>
        <dbReference type="EMBL" id="GAE15777.1"/>
    </source>
</evidence>
<sequence>MAKAKKIEQPGLDAERELNDIVNNSKDIVTIRKSKWKVGWMRNRAKRKMTDILLNEKEDDKVNSKCAAALLLNGYFKIFFFYEILWRWFYYVKQYSDEELLPVIELCKKKVQVEAYCATTILLTEMKDTIMIMTREEVSRIRQESIMAQHGHSEKNTNA</sequence>
<dbReference type="AlphaFoldDB" id="W4P7P3"/>
<proteinExistence type="predicted"/>